<dbReference type="Proteomes" id="UP000680656">
    <property type="component" value="Chromosome"/>
</dbReference>
<dbReference type="GeneID" id="65097959"/>
<evidence type="ECO:0000259" key="1">
    <source>
        <dbReference type="Pfam" id="PF12728"/>
    </source>
</evidence>
<name>A0A8E7EGP7_9EURY</name>
<dbReference type="GO" id="GO:0003677">
    <property type="term" value="F:DNA binding"/>
    <property type="evidence" value="ECO:0007669"/>
    <property type="project" value="InterPro"/>
</dbReference>
<evidence type="ECO:0000313" key="3">
    <source>
        <dbReference type="Proteomes" id="UP000680656"/>
    </source>
</evidence>
<dbReference type="EMBL" id="CP075546">
    <property type="protein sequence ID" value="QVV88092.1"/>
    <property type="molecule type" value="Genomic_DNA"/>
</dbReference>
<sequence length="221" mass="24033">MRKDLTISLDEEHIDELLEIAENQSTTLSALIRDIISSYVQAVQQGMTPSFQEMVGEARDVPRSSSCPPELSVTIARHGALITELERRITLLESNTHVSAPVFPSVLPTAISNTMALTSPATHVSVTGVIDSDLPPAGNLSEEALVKTSRQPVAPVMDAMEMGSMKVRPDKEYTQTEAAVALGVSVSTMRKYIKENKISARKVGRSWLIHGRDILTHQSGT</sequence>
<proteinExistence type="predicted"/>
<accession>A0A8E7EGP7</accession>
<dbReference type="InterPro" id="IPR041657">
    <property type="entry name" value="HTH_17"/>
</dbReference>
<evidence type="ECO:0000313" key="2">
    <source>
        <dbReference type="EMBL" id="QVV88092.1"/>
    </source>
</evidence>
<dbReference type="NCBIfam" id="TIGR01764">
    <property type="entry name" value="excise"/>
    <property type="match status" value="1"/>
</dbReference>
<dbReference type="Pfam" id="PF12728">
    <property type="entry name" value="HTH_17"/>
    <property type="match status" value="1"/>
</dbReference>
<feature type="domain" description="Helix-turn-helix" evidence="1">
    <location>
        <begin position="173"/>
        <end position="216"/>
    </location>
</feature>
<dbReference type="InterPro" id="IPR009061">
    <property type="entry name" value="DNA-bd_dom_put_sf"/>
</dbReference>
<dbReference type="InterPro" id="IPR010093">
    <property type="entry name" value="SinI_DNA-bd"/>
</dbReference>
<protein>
    <submittedName>
        <fullName evidence="2">Helix-turn-helix domain-containing protein</fullName>
    </submittedName>
</protein>
<dbReference type="KEGG" id="mrtj:KHC33_12205"/>
<reference evidence="2 3" key="1">
    <citation type="submission" date="2021-05" db="EMBL/GenBank/DDBJ databases">
        <title>A novel Methanospirillum isolate from a pyrite-forming mixed culture.</title>
        <authorList>
            <person name="Bunk B."/>
            <person name="Sproer C."/>
            <person name="Spring S."/>
            <person name="Pester M."/>
        </authorList>
    </citation>
    <scope>NUCLEOTIDE SEQUENCE [LARGE SCALE GENOMIC DNA]</scope>
    <source>
        <strain evidence="2 3">J.3.6.1-F.2.7.3</strain>
    </source>
</reference>
<dbReference type="RefSeq" id="WP_214418909.1">
    <property type="nucleotide sequence ID" value="NZ_CP075546.1"/>
</dbReference>
<gene>
    <name evidence="2" type="ORF">KHC33_12205</name>
</gene>
<dbReference type="SUPFAM" id="SSF46955">
    <property type="entry name" value="Putative DNA-binding domain"/>
    <property type="match status" value="1"/>
</dbReference>
<organism evidence="2 3">
    <name type="scientific">Methanospirillum purgamenti</name>
    <dbReference type="NCBI Taxonomy" id="2834276"/>
    <lineage>
        <taxon>Archaea</taxon>
        <taxon>Methanobacteriati</taxon>
        <taxon>Methanobacteriota</taxon>
        <taxon>Stenosarchaea group</taxon>
        <taxon>Methanomicrobia</taxon>
        <taxon>Methanomicrobiales</taxon>
        <taxon>Methanospirillaceae</taxon>
        <taxon>Methanospirillum</taxon>
    </lineage>
</organism>
<dbReference type="AlphaFoldDB" id="A0A8E7EGP7"/>
<keyword evidence="3" id="KW-1185">Reference proteome</keyword>